<organism evidence="1 2">
    <name type="scientific">Romanomermis culicivorax</name>
    <name type="common">Nematode worm</name>
    <dbReference type="NCBI Taxonomy" id="13658"/>
    <lineage>
        <taxon>Eukaryota</taxon>
        <taxon>Metazoa</taxon>
        <taxon>Ecdysozoa</taxon>
        <taxon>Nematoda</taxon>
        <taxon>Enoplea</taxon>
        <taxon>Dorylaimia</taxon>
        <taxon>Mermithida</taxon>
        <taxon>Mermithoidea</taxon>
        <taxon>Mermithidae</taxon>
        <taxon>Romanomermis</taxon>
    </lineage>
</organism>
<evidence type="ECO:0000313" key="1">
    <source>
        <dbReference type="Proteomes" id="UP000887565"/>
    </source>
</evidence>
<dbReference type="AlphaFoldDB" id="A0A915KLK6"/>
<reference evidence="2" key="1">
    <citation type="submission" date="2022-11" db="UniProtKB">
        <authorList>
            <consortium name="WormBaseParasite"/>
        </authorList>
    </citation>
    <scope>IDENTIFICATION</scope>
</reference>
<proteinExistence type="predicted"/>
<name>A0A915KLK6_ROMCU</name>
<keyword evidence="1" id="KW-1185">Reference proteome</keyword>
<dbReference type="Proteomes" id="UP000887565">
    <property type="component" value="Unplaced"/>
</dbReference>
<accession>A0A915KLK6</accession>
<dbReference type="WBParaSite" id="nRc.2.0.1.t39656-RA">
    <property type="protein sequence ID" value="nRc.2.0.1.t39656-RA"/>
    <property type="gene ID" value="nRc.2.0.1.g39656"/>
</dbReference>
<evidence type="ECO:0000313" key="2">
    <source>
        <dbReference type="WBParaSite" id="nRc.2.0.1.t39656-RA"/>
    </source>
</evidence>
<protein>
    <submittedName>
        <fullName evidence="2">Uncharacterized protein</fullName>
    </submittedName>
</protein>
<sequence>MLPNIKLAIRQSQAPLIFQPIRNLILLNTGKERVNAAPLYTSLLVKFLLDSNTEVCIVKSDFAKFLSKIEPNNDQERREQGTNLKPGSYFCSASKFTPIFPKKYGMTDVFALADN</sequence>